<dbReference type="EMBL" id="DF836296">
    <property type="protein sequence ID" value="GAN01461.1"/>
    <property type="molecule type" value="Genomic_DNA"/>
</dbReference>
<comment type="function">
    <text evidence="5">Involved in cytoplasm to vacuole transport (Cvt) and autophagic vesicle formation.</text>
</comment>
<dbReference type="GO" id="GO:0034727">
    <property type="term" value="P:piecemeal microautophagy of the nucleus"/>
    <property type="evidence" value="ECO:0007669"/>
    <property type="project" value="TreeGrafter"/>
</dbReference>
<evidence type="ECO:0000313" key="10">
    <source>
        <dbReference type="Proteomes" id="UP000053815"/>
    </source>
</evidence>
<dbReference type="Pfam" id="PF20638">
    <property type="entry name" value="ATG5_UblA"/>
    <property type="match status" value="1"/>
</dbReference>
<evidence type="ECO:0000256" key="2">
    <source>
        <dbReference type="ARBA" id="ARBA00022499"/>
    </source>
</evidence>
<keyword evidence="10" id="KW-1185">Reference proteome</keyword>
<evidence type="ECO:0000259" key="7">
    <source>
        <dbReference type="Pfam" id="PF20637"/>
    </source>
</evidence>
<dbReference type="InterPro" id="IPR042527">
    <property type="entry name" value="Atg5_UblA_dom_sf"/>
</dbReference>
<feature type="domain" description="Autophagy protein ATG5 UblA" evidence="8">
    <location>
        <begin position="12"/>
        <end position="112"/>
    </location>
</feature>
<feature type="domain" description="Autophagy protein ATG5 UblB" evidence="6">
    <location>
        <begin position="190"/>
        <end position="264"/>
    </location>
</feature>
<dbReference type="InterPro" id="IPR042526">
    <property type="entry name" value="Atg5_HR"/>
</dbReference>
<dbReference type="PANTHER" id="PTHR13040">
    <property type="entry name" value="AUTOPHAGY PROTEIN 5"/>
    <property type="match status" value="1"/>
</dbReference>
<evidence type="ECO:0000256" key="5">
    <source>
        <dbReference type="RuleBase" id="RU361202"/>
    </source>
</evidence>
<dbReference type="GO" id="GO:0000422">
    <property type="term" value="P:autophagy of mitochondrion"/>
    <property type="evidence" value="ECO:0007669"/>
    <property type="project" value="TreeGrafter"/>
</dbReference>
<evidence type="ECO:0000313" key="9">
    <source>
        <dbReference type="EMBL" id="GAN01461.1"/>
    </source>
</evidence>
<keyword evidence="3 5" id="KW-0832">Ubl conjugation</keyword>
<accession>A0A0C9M0C0</accession>
<evidence type="ECO:0000259" key="6">
    <source>
        <dbReference type="Pfam" id="PF04106"/>
    </source>
</evidence>
<dbReference type="GO" id="GO:0005776">
    <property type="term" value="C:autophagosome"/>
    <property type="evidence" value="ECO:0007669"/>
    <property type="project" value="TreeGrafter"/>
</dbReference>
<feature type="domain" description="Autophagy protein ATG5 alpha-helical bundle region" evidence="7">
    <location>
        <begin position="127"/>
        <end position="183"/>
    </location>
</feature>
<dbReference type="Gene3D" id="3.10.20.90">
    <property type="entry name" value="Phosphatidylinositol 3-kinase Catalytic Subunit, Chain A, domain 1"/>
    <property type="match status" value="1"/>
</dbReference>
<dbReference type="Gene3D" id="1.10.246.190">
    <property type="entry name" value="Autophagy protein Apg5, helix rich domain"/>
    <property type="match status" value="1"/>
</dbReference>
<proteinExistence type="inferred from homology"/>
<dbReference type="Proteomes" id="UP000053815">
    <property type="component" value="Unassembled WGS sequence"/>
</dbReference>
<dbReference type="GO" id="GO:0044233">
    <property type="term" value="C:mitochondria-associated endoplasmic reticulum membrane contact site"/>
    <property type="evidence" value="ECO:0007669"/>
    <property type="project" value="TreeGrafter"/>
</dbReference>
<name>A0A0C9M0C0_9FUNG</name>
<evidence type="ECO:0000259" key="8">
    <source>
        <dbReference type="Pfam" id="PF20638"/>
    </source>
</evidence>
<reference evidence="9" key="1">
    <citation type="submission" date="2014-09" db="EMBL/GenBank/DDBJ databases">
        <title>Draft genome sequence of an oleaginous Mucoromycotina fungus Mucor ambiguus NBRC6742.</title>
        <authorList>
            <person name="Takeda I."/>
            <person name="Yamane N."/>
            <person name="Morita T."/>
            <person name="Tamano K."/>
            <person name="Machida M."/>
            <person name="Baker S."/>
            <person name="Koike H."/>
        </authorList>
    </citation>
    <scope>NUCLEOTIDE SEQUENCE</scope>
    <source>
        <strain evidence="9">NBRC 6742</strain>
    </source>
</reference>
<evidence type="ECO:0000256" key="4">
    <source>
        <dbReference type="ARBA" id="ARBA00023006"/>
    </source>
</evidence>
<comment type="subunit">
    <text evidence="5">Conjugated with ATG12.</text>
</comment>
<dbReference type="InterPro" id="IPR048318">
    <property type="entry name" value="ATG5_UblB"/>
</dbReference>
<dbReference type="PANTHER" id="PTHR13040:SF2">
    <property type="entry name" value="AUTOPHAGY PROTEIN 5"/>
    <property type="match status" value="1"/>
</dbReference>
<dbReference type="GO" id="GO:0006995">
    <property type="term" value="P:cellular response to nitrogen starvation"/>
    <property type="evidence" value="ECO:0007669"/>
    <property type="project" value="TreeGrafter"/>
</dbReference>
<dbReference type="Pfam" id="PF04106">
    <property type="entry name" value="ATG5_UblB"/>
    <property type="match status" value="1"/>
</dbReference>
<dbReference type="GO" id="GO:0019776">
    <property type="term" value="F:Atg8-family ligase activity"/>
    <property type="evidence" value="ECO:0007669"/>
    <property type="project" value="TreeGrafter"/>
</dbReference>
<dbReference type="STRING" id="91626.A0A0C9M0C0"/>
<dbReference type="InterPro" id="IPR048940">
    <property type="entry name" value="ATG5_HBR"/>
</dbReference>
<protein>
    <recommendedName>
        <fullName evidence="5">Autophagy protein 5</fullName>
    </recommendedName>
</protein>
<dbReference type="GO" id="GO:0034274">
    <property type="term" value="C:Atg12-Atg5-Atg16 complex"/>
    <property type="evidence" value="ECO:0007669"/>
    <property type="project" value="TreeGrafter"/>
</dbReference>
<sequence>MSLYDADVSETIWNGKIPLKITLDPTDIDIYGSEKVWDPIYLEVSRCSYLPLVTKHVQQLLSNLGMQVSDQVFQSAWYDHERQPLKWHYPVGLLFDLHATDLSKTWNLTLHFKDLPSDLILLKPTPETMQDMFMSMIKEADFLRNGNIKKVMNLSKRDTTQLWDSLASDRYSEFREVNKHLVEYTDSLRHIPLRIYLPDNCPVVQELVSFYNDSEKTIPELFASSQLNGRVTIVAHSVDLPLDTPINWAYENLSYADNFLHIVVIKGHSLSERKLYTEATCSAAFCFFHKLIEEPVPLNVALRNYIPHLNLAEDI</sequence>
<evidence type="ECO:0000256" key="1">
    <source>
        <dbReference type="ARBA" id="ARBA00006910"/>
    </source>
</evidence>
<keyword evidence="5" id="KW-0472">Membrane</keyword>
<organism evidence="9">
    <name type="scientific">Mucor ambiguus</name>
    <dbReference type="NCBI Taxonomy" id="91626"/>
    <lineage>
        <taxon>Eukaryota</taxon>
        <taxon>Fungi</taxon>
        <taxon>Fungi incertae sedis</taxon>
        <taxon>Mucoromycota</taxon>
        <taxon>Mucoromycotina</taxon>
        <taxon>Mucoromycetes</taxon>
        <taxon>Mucorales</taxon>
        <taxon>Mucorineae</taxon>
        <taxon>Mucoraceae</taxon>
        <taxon>Mucor</taxon>
    </lineage>
</organism>
<dbReference type="GO" id="GO:0034045">
    <property type="term" value="C:phagophore assembly site membrane"/>
    <property type="evidence" value="ECO:0007669"/>
    <property type="project" value="UniProtKB-SubCell"/>
</dbReference>
<dbReference type="InterPro" id="IPR048939">
    <property type="entry name" value="ATG5_UblA"/>
</dbReference>
<dbReference type="InterPro" id="IPR007239">
    <property type="entry name" value="Atg5"/>
</dbReference>
<dbReference type="AlphaFoldDB" id="A0A0C9M0C0"/>
<keyword evidence="2 5" id="KW-1017">Isopeptide bond</keyword>
<dbReference type="OrthoDB" id="272162at2759"/>
<keyword evidence="4 5" id="KW-0072">Autophagy</keyword>
<comment type="subcellular location">
    <subcellularLocation>
        <location evidence="5">Preautophagosomal structure membrane</location>
        <topology evidence="5">Peripheral membrane protein</topology>
    </subcellularLocation>
</comment>
<dbReference type="GO" id="GO:0061908">
    <property type="term" value="C:phagophore"/>
    <property type="evidence" value="ECO:0007669"/>
    <property type="project" value="TreeGrafter"/>
</dbReference>
<keyword evidence="5" id="KW-0813">Transport</keyword>
<gene>
    <name evidence="9" type="ORF">MAM1_0007c00894</name>
</gene>
<comment type="similarity">
    <text evidence="1 5">Belongs to the ATG5 family.</text>
</comment>
<evidence type="ECO:0000256" key="3">
    <source>
        <dbReference type="ARBA" id="ARBA00022843"/>
    </source>
</evidence>
<dbReference type="Gene3D" id="3.10.20.620">
    <property type="match status" value="1"/>
</dbReference>
<dbReference type="Pfam" id="PF20637">
    <property type="entry name" value="ATG5_HBR"/>
    <property type="match status" value="1"/>
</dbReference>